<feature type="transmembrane region" description="Helical" evidence="2">
    <location>
        <begin position="230"/>
        <end position="248"/>
    </location>
</feature>
<evidence type="ECO:0000313" key="4">
    <source>
        <dbReference type="EMBL" id="MDC8756380.1"/>
    </source>
</evidence>
<organism evidence="4 5">
    <name type="scientific">Janthinobacterium fluminis</name>
    <dbReference type="NCBI Taxonomy" id="2987524"/>
    <lineage>
        <taxon>Bacteria</taxon>
        <taxon>Pseudomonadati</taxon>
        <taxon>Pseudomonadota</taxon>
        <taxon>Betaproteobacteria</taxon>
        <taxon>Burkholderiales</taxon>
        <taxon>Oxalobacteraceae</taxon>
        <taxon>Janthinobacterium</taxon>
    </lineage>
</organism>
<keyword evidence="1" id="KW-0175">Coiled coil</keyword>
<keyword evidence="2" id="KW-0812">Transmembrane</keyword>
<reference evidence="4 5" key="1">
    <citation type="submission" date="2022-10" db="EMBL/GenBank/DDBJ databases">
        <title>Janthinobacterium sp. hw3 Genome sequencing.</title>
        <authorList>
            <person name="Park S."/>
        </authorList>
    </citation>
    <scope>NUCLEOTIDE SEQUENCE [LARGE SCALE GENOMIC DNA]</scope>
    <source>
        <strain evidence="5">hw3</strain>
    </source>
</reference>
<proteinExistence type="predicted"/>
<dbReference type="Proteomes" id="UP001221208">
    <property type="component" value="Unassembled WGS sequence"/>
</dbReference>
<keyword evidence="5" id="KW-1185">Reference proteome</keyword>
<keyword evidence="2" id="KW-1133">Transmembrane helix</keyword>
<dbReference type="PROSITE" id="PS51257">
    <property type="entry name" value="PROKAR_LIPOPROTEIN"/>
    <property type="match status" value="1"/>
</dbReference>
<evidence type="ECO:0000256" key="2">
    <source>
        <dbReference type="SAM" id="Phobius"/>
    </source>
</evidence>
<accession>A0ABT5JUH5</accession>
<comment type="caution">
    <text evidence="4">The sequence shown here is derived from an EMBL/GenBank/DDBJ whole genome shotgun (WGS) entry which is preliminary data.</text>
</comment>
<dbReference type="EMBL" id="JAQQXR010000001">
    <property type="protein sequence ID" value="MDC8756380.1"/>
    <property type="molecule type" value="Genomic_DNA"/>
</dbReference>
<sequence>MKIALTVLLGMLLLGGCSSKGGDADSQGGAAKVADRGRGAYLAYVHALSVDTAEADVRGLHDSLIAACKAEPADGCVVLDSSLSGGRSVDARVSFRATPAGVQRLIGLAASGGELASQSTKVEDLAGPIVDSNKRLDMLKQYQQKLRELERRADRDVDALIKVSRELASVQSELEQASGDNARLLERVNKDVLNVSIGARMKRAFWKPVGLALDEFSGNLSNGISGAITGFAYILPWLLAFALLFPLARKAWRKLRP</sequence>
<evidence type="ECO:0000313" key="5">
    <source>
        <dbReference type="Proteomes" id="UP001221208"/>
    </source>
</evidence>
<dbReference type="InterPro" id="IPR025645">
    <property type="entry name" value="DUF4349"/>
</dbReference>
<gene>
    <name evidence="4" type="ORF">OIK44_02125</name>
</gene>
<feature type="domain" description="DUF4349" evidence="3">
    <location>
        <begin position="42"/>
        <end position="248"/>
    </location>
</feature>
<feature type="coiled-coil region" evidence="1">
    <location>
        <begin position="132"/>
        <end position="187"/>
    </location>
</feature>
<evidence type="ECO:0000256" key="1">
    <source>
        <dbReference type="SAM" id="Coils"/>
    </source>
</evidence>
<dbReference type="Pfam" id="PF14257">
    <property type="entry name" value="DUF4349"/>
    <property type="match status" value="1"/>
</dbReference>
<evidence type="ECO:0000259" key="3">
    <source>
        <dbReference type="Pfam" id="PF14257"/>
    </source>
</evidence>
<protein>
    <submittedName>
        <fullName evidence="4">DUF4349 domain-containing protein</fullName>
    </submittedName>
</protein>
<name>A0ABT5JUH5_9BURK</name>
<keyword evidence="2" id="KW-0472">Membrane</keyword>
<dbReference type="RefSeq" id="WP_273669007.1">
    <property type="nucleotide sequence ID" value="NZ_JAQQXR010000001.1"/>
</dbReference>